<comment type="caution">
    <text evidence="1">The sequence shown here is derived from an EMBL/GenBank/DDBJ whole genome shotgun (WGS) entry which is preliminary data.</text>
</comment>
<name>A0A645D3C5_9ZZZZ</name>
<organism evidence="1">
    <name type="scientific">bioreactor metagenome</name>
    <dbReference type="NCBI Taxonomy" id="1076179"/>
    <lineage>
        <taxon>unclassified sequences</taxon>
        <taxon>metagenomes</taxon>
        <taxon>ecological metagenomes</taxon>
    </lineage>
</organism>
<protein>
    <submittedName>
        <fullName evidence="1">Uncharacterized protein</fullName>
    </submittedName>
</protein>
<dbReference type="EMBL" id="VSSQ01032335">
    <property type="protein sequence ID" value="MPM83568.1"/>
    <property type="molecule type" value="Genomic_DNA"/>
</dbReference>
<gene>
    <name evidence="1" type="ORF">SDC9_130632</name>
</gene>
<evidence type="ECO:0000313" key="1">
    <source>
        <dbReference type="EMBL" id="MPM83568.1"/>
    </source>
</evidence>
<sequence>MHRRAAGLQHLDRLRCQLIIATDHDRQGACLGAGLATAHRGVHHLQQVFGRHRDTARQLADIAGGDGGAHHEHGRRLNAGQQAIRTIKQRRQLGEILQHVDDHVAGLADDARCRLEDRPLGCQRRGRGFAPRPYRQLVTGGDQLMPHRGAHLARAQQGDT</sequence>
<accession>A0A645D3C5</accession>
<reference evidence="1" key="1">
    <citation type="submission" date="2019-08" db="EMBL/GenBank/DDBJ databases">
        <authorList>
            <person name="Kucharzyk K."/>
            <person name="Murdoch R.W."/>
            <person name="Higgins S."/>
            <person name="Loffler F."/>
        </authorList>
    </citation>
    <scope>NUCLEOTIDE SEQUENCE</scope>
</reference>
<dbReference type="AlphaFoldDB" id="A0A645D3C5"/>
<proteinExistence type="predicted"/>